<evidence type="ECO:0000259" key="2">
    <source>
        <dbReference type="Pfam" id="PF24852"/>
    </source>
</evidence>
<feature type="domain" description="DUF7726" evidence="2">
    <location>
        <begin position="125"/>
        <end position="206"/>
    </location>
</feature>
<feature type="compositionally biased region" description="Basic and acidic residues" evidence="1">
    <location>
        <begin position="38"/>
        <end position="56"/>
    </location>
</feature>
<dbReference type="OrthoDB" id="2592504at2759"/>
<dbReference type="EMBL" id="ML179138">
    <property type="protein sequence ID" value="THU98331.1"/>
    <property type="molecule type" value="Genomic_DNA"/>
</dbReference>
<evidence type="ECO:0000313" key="3">
    <source>
        <dbReference type="EMBL" id="THU98331.1"/>
    </source>
</evidence>
<sequence>MIILKNGERISQEELLNPFLLTDAKNLEWLDKREAEIDAKVASDKGKKTTTRGRDANDDDYREGVSGASKKASSKRAREDDDENDATNTSKPAKKAAKASSSKKSKEPVDLFSIRLDGDDNGTVEIYDSCDAVRRKINQHLMKGGTTKAQFMHDIARAAYPGDPPNIQTKQLQDFLTKKGPTAGSTSRVFYAAYVYFEKQRLSEGKPKSAHRKKMEEQWGNEGGMPRERARGYWAPQNYDVVQDKTGAVRTQRRY</sequence>
<organism evidence="3 4">
    <name type="scientific">Dendrothele bispora (strain CBS 962.96)</name>
    <dbReference type="NCBI Taxonomy" id="1314807"/>
    <lineage>
        <taxon>Eukaryota</taxon>
        <taxon>Fungi</taxon>
        <taxon>Dikarya</taxon>
        <taxon>Basidiomycota</taxon>
        <taxon>Agaricomycotina</taxon>
        <taxon>Agaricomycetes</taxon>
        <taxon>Agaricomycetidae</taxon>
        <taxon>Agaricales</taxon>
        <taxon>Agaricales incertae sedis</taxon>
        <taxon>Dendrothele</taxon>
    </lineage>
</organism>
<keyword evidence="4" id="KW-1185">Reference proteome</keyword>
<dbReference type="Proteomes" id="UP000297245">
    <property type="component" value="Unassembled WGS sequence"/>
</dbReference>
<accession>A0A4S8M8B0</accession>
<feature type="region of interest" description="Disordered" evidence="1">
    <location>
        <begin position="38"/>
        <end position="104"/>
    </location>
</feature>
<evidence type="ECO:0000313" key="4">
    <source>
        <dbReference type="Proteomes" id="UP000297245"/>
    </source>
</evidence>
<dbReference type="Pfam" id="PF24852">
    <property type="entry name" value="DUF7726"/>
    <property type="match status" value="1"/>
</dbReference>
<name>A0A4S8M8B0_DENBC</name>
<feature type="compositionally biased region" description="Basic residues" evidence="1">
    <location>
        <begin position="92"/>
        <end position="103"/>
    </location>
</feature>
<dbReference type="InterPro" id="IPR056143">
    <property type="entry name" value="DUF7726"/>
</dbReference>
<feature type="region of interest" description="Disordered" evidence="1">
    <location>
        <begin position="205"/>
        <end position="229"/>
    </location>
</feature>
<evidence type="ECO:0000256" key="1">
    <source>
        <dbReference type="SAM" id="MobiDB-lite"/>
    </source>
</evidence>
<reference evidence="3 4" key="1">
    <citation type="journal article" date="2019" name="Nat. Ecol. Evol.">
        <title>Megaphylogeny resolves global patterns of mushroom evolution.</title>
        <authorList>
            <person name="Varga T."/>
            <person name="Krizsan K."/>
            <person name="Foldi C."/>
            <person name="Dima B."/>
            <person name="Sanchez-Garcia M."/>
            <person name="Sanchez-Ramirez S."/>
            <person name="Szollosi G.J."/>
            <person name="Szarkandi J.G."/>
            <person name="Papp V."/>
            <person name="Albert L."/>
            <person name="Andreopoulos W."/>
            <person name="Angelini C."/>
            <person name="Antonin V."/>
            <person name="Barry K.W."/>
            <person name="Bougher N.L."/>
            <person name="Buchanan P."/>
            <person name="Buyck B."/>
            <person name="Bense V."/>
            <person name="Catcheside P."/>
            <person name="Chovatia M."/>
            <person name="Cooper J."/>
            <person name="Damon W."/>
            <person name="Desjardin D."/>
            <person name="Finy P."/>
            <person name="Geml J."/>
            <person name="Haridas S."/>
            <person name="Hughes K."/>
            <person name="Justo A."/>
            <person name="Karasinski D."/>
            <person name="Kautmanova I."/>
            <person name="Kiss B."/>
            <person name="Kocsube S."/>
            <person name="Kotiranta H."/>
            <person name="LaButti K.M."/>
            <person name="Lechner B.E."/>
            <person name="Liimatainen K."/>
            <person name="Lipzen A."/>
            <person name="Lukacs Z."/>
            <person name="Mihaltcheva S."/>
            <person name="Morgado L.N."/>
            <person name="Niskanen T."/>
            <person name="Noordeloos M.E."/>
            <person name="Ohm R.A."/>
            <person name="Ortiz-Santana B."/>
            <person name="Ovrebo C."/>
            <person name="Racz N."/>
            <person name="Riley R."/>
            <person name="Savchenko A."/>
            <person name="Shiryaev A."/>
            <person name="Soop K."/>
            <person name="Spirin V."/>
            <person name="Szebenyi C."/>
            <person name="Tomsovsky M."/>
            <person name="Tulloss R.E."/>
            <person name="Uehling J."/>
            <person name="Grigoriev I.V."/>
            <person name="Vagvolgyi C."/>
            <person name="Papp T."/>
            <person name="Martin F.M."/>
            <person name="Miettinen O."/>
            <person name="Hibbett D.S."/>
            <person name="Nagy L.G."/>
        </authorList>
    </citation>
    <scope>NUCLEOTIDE SEQUENCE [LARGE SCALE GENOMIC DNA]</scope>
    <source>
        <strain evidence="3 4">CBS 962.96</strain>
    </source>
</reference>
<gene>
    <name evidence="3" type="ORF">K435DRAFT_720906</name>
</gene>
<proteinExistence type="predicted"/>
<dbReference type="PANTHER" id="PTHR42339:SF1">
    <property type="entry name" value="HISTONE H1"/>
    <property type="match status" value="1"/>
</dbReference>
<dbReference type="AlphaFoldDB" id="A0A4S8M8B0"/>
<protein>
    <recommendedName>
        <fullName evidence="2">DUF7726 domain-containing protein</fullName>
    </recommendedName>
</protein>
<dbReference type="PANTHER" id="PTHR42339">
    <property type="entry name" value="HISTONE H1"/>
    <property type="match status" value="1"/>
</dbReference>